<proteinExistence type="inferred from homology"/>
<dbReference type="GO" id="GO:0005737">
    <property type="term" value="C:cytoplasm"/>
    <property type="evidence" value="ECO:0007669"/>
    <property type="project" value="UniProtKB-SubCell"/>
</dbReference>
<dbReference type="GO" id="GO:0005634">
    <property type="term" value="C:nucleus"/>
    <property type="evidence" value="ECO:0007669"/>
    <property type="project" value="UniProtKB-SubCell"/>
</dbReference>
<dbReference type="InParanoid" id="A0A6P7H0U7"/>
<reference evidence="14" key="1">
    <citation type="submission" date="2025-08" db="UniProtKB">
        <authorList>
            <consortium name="RefSeq"/>
        </authorList>
    </citation>
    <scope>IDENTIFICATION</scope>
    <source>
        <tissue evidence="14">Whole insect</tissue>
    </source>
</reference>
<evidence type="ECO:0000259" key="13">
    <source>
        <dbReference type="Pfam" id="PF13359"/>
    </source>
</evidence>
<dbReference type="AlphaFoldDB" id="A0A6P7H0U7"/>
<dbReference type="InterPro" id="IPR027806">
    <property type="entry name" value="HARBI1_dom"/>
</dbReference>
<evidence type="ECO:0000256" key="8">
    <source>
        <dbReference type="ARBA" id="ARBA00022723"/>
    </source>
</evidence>
<keyword evidence="6" id="KW-0963">Cytoplasm</keyword>
<dbReference type="GO" id="GO:0016787">
    <property type="term" value="F:hydrolase activity"/>
    <property type="evidence" value="ECO:0007669"/>
    <property type="project" value="UniProtKB-KW"/>
</dbReference>
<comment type="subcellular location">
    <subcellularLocation>
        <location evidence="3">Cytoplasm</location>
    </subcellularLocation>
    <subcellularLocation>
        <location evidence="2">Nucleus</location>
    </subcellularLocation>
</comment>
<evidence type="ECO:0000256" key="5">
    <source>
        <dbReference type="ARBA" id="ARBA00015519"/>
    </source>
</evidence>
<organism evidence="14">
    <name type="scientific">Diabrotica virgifera virgifera</name>
    <name type="common">western corn rootworm</name>
    <dbReference type="NCBI Taxonomy" id="50390"/>
    <lineage>
        <taxon>Eukaryota</taxon>
        <taxon>Metazoa</taxon>
        <taxon>Ecdysozoa</taxon>
        <taxon>Arthropoda</taxon>
        <taxon>Hexapoda</taxon>
        <taxon>Insecta</taxon>
        <taxon>Pterygota</taxon>
        <taxon>Neoptera</taxon>
        <taxon>Endopterygota</taxon>
        <taxon>Coleoptera</taxon>
        <taxon>Polyphaga</taxon>
        <taxon>Cucujiformia</taxon>
        <taxon>Chrysomeloidea</taxon>
        <taxon>Chrysomelidae</taxon>
        <taxon>Galerucinae</taxon>
        <taxon>Diabroticina</taxon>
        <taxon>Diabroticites</taxon>
        <taxon>Diabrotica</taxon>
    </lineage>
</organism>
<comment type="similarity">
    <text evidence="4">Belongs to the HARBI1 family.</text>
</comment>
<sequence>MALIPLNFGIDLGNEIGEELQNQIFNLQRRTLRDASNPFEIPEEIFKGLYRLPKEIAMELIDEIEPYLAGQIRITSVPNHLKVLCALHFYAQGNYQKAVDQDFLLGMSQPMVSRCINTISEILSNHIGRRYIKFPSTVEEKRLLTQGFMNKFNFPGVIGCIDCTHIAIVAPPLEHPVHPGIAYLNRKGFHSINCQLICDSNLKILNCNARYPGSTHDSAIWTMSNVIQHMEQTYGNGERGFWLLGDSGYPLQPWLLTPIEGAQQNTPEGRYTFSHSSVRNCVERCNGVLKMRFRCLLKHRVLHYTPVKAAEIINACCVLHNILVSHNIEVELVEEDELVNDMEENVQENNLPLDDRLVAGRRIRNQLIRNYFN</sequence>
<dbReference type="GO" id="GO:0004518">
    <property type="term" value="F:nuclease activity"/>
    <property type="evidence" value="ECO:0007669"/>
    <property type="project" value="UniProtKB-KW"/>
</dbReference>
<evidence type="ECO:0000256" key="12">
    <source>
        <dbReference type="ARBA" id="ARBA00045850"/>
    </source>
</evidence>
<protein>
    <recommendedName>
        <fullName evidence="5">Putative nuclease HARBI1</fullName>
    </recommendedName>
    <alternativeName>
        <fullName evidence="11">Harbinger transposase-derived nuclease</fullName>
    </alternativeName>
</protein>
<dbReference type="PANTHER" id="PTHR22930">
    <property type="match status" value="1"/>
</dbReference>
<evidence type="ECO:0000256" key="2">
    <source>
        <dbReference type="ARBA" id="ARBA00004123"/>
    </source>
</evidence>
<evidence type="ECO:0000256" key="11">
    <source>
        <dbReference type="ARBA" id="ARBA00030126"/>
    </source>
</evidence>
<accession>A0A6P7H0U7</accession>
<feature type="domain" description="DDE Tnp4" evidence="13">
    <location>
        <begin position="161"/>
        <end position="321"/>
    </location>
</feature>
<dbReference type="GO" id="GO:0046872">
    <property type="term" value="F:metal ion binding"/>
    <property type="evidence" value="ECO:0007669"/>
    <property type="project" value="UniProtKB-KW"/>
</dbReference>
<evidence type="ECO:0000313" key="14">
    <source>
        <dbReference type="RefSeq" id="XP_028149665.1"/>
    </source>
</evidence>
<evidence type="ECO:0000256" key="3">
    <source>
        <dbReference type="ARBA" id="ARBA00004496"/>
    </source>
</evidence>
<keyword evidence="10" id="KW-0539">Nucleus</keyword>
<dbReference type="PANTHER" id="PTHR22930:SF267">
    <property type="entry name" value="NUCLEASE HARBI1-RELATED"/>
    <property type="match status" value="1"/>
</dbReference>
<keyword evidence="8" id="KW-0479">Metal-binding</keyword>
<name>A0A6P7H0U7_DIAVI</name>
<comment type="function">
    <text evidence="12">Transposase-derived protein that may have nuclease activity. Does not have transposase activity.</text>
</comment>
<dbReference type="PRINTS" id="PR02086">
    <property type="entry name" value="PUTNUCHARBI1"/>
</dbReference>
<comment type="cofactor">
    <cofactor evidence="1">
        <name>a divalent metal cation</name>
        <dbReference type="ChEBI" id="CHEBI:60240"/>
    </cofactor>
</comment>
<dbReference type="RefSeq" id="XP_028149665.1">
    <property type="nucleotide sequence ID" value="XM_028293864.1"/>
</dbReference>
<evidence type="ECO:0000256" key="10">
    <source>
        <dbReference type="ARBA" id="ARBA00023242"/>
    </source>
</evidence>
<keyword evidence="9" id="KW-0378">Hydrolase</keyword>
<evidence type="ECO:0000256" key="6">
    <source>
        <dbReference type="ARBA" id="ARBA00022490"/>
    </source>
</evidence>
<gene>
    <name evidence="14" type="primary">LOC114343049</name>
</gene>
<dbReference type="InterPro" id="IPR026103">
    <property type="entry name" value="HARBI1_animal"/>
</dbReference>
<evidence type="ECO:0000256" key="7">
    <source>
        <dbReference type="ARBA" id="ARBA00022722"/>
    </source>
</evidence>
<evidence type="ECO:0000256" key="4">
    <source>
        <dbReference type="ARBA" id="ARBA00006958"/>
    </source>
</evidence>
<dbReference type="InterPro" id="IPR045249">
    <property type="entry name" value="HARBI1-like"/>
</dbReference>
<evidence type="ECO:0000256" key="1">
    <source>
        <dbReference type="ARBA" id="ARBA00001968"/>
    </source>
</evidence>
<keyword evidence="7" id="KW-0540">Nuclease</keyword>
<evidence type="ECO:0000256" key="9">
    <source>
        <dbReference type="ARBA" id="ARBA00022801"/>
    </source>
</evidence>
<dbReference type="Pfam" id="PF13359">
    <property type="entry name" value="DDE_Tnp_4"/>
    <property type="match status" value="1"/>
</dbReference>